<organism evidence="2 3">
    <name type="scientific">Bradyrhizobium xenonodulans</name>
    <dbReference type="NCBI Taxonomy" id="2736875"/>
    <lineage>
        <taxon>Bacteria</taxon>
        <taxon>Pseudomonadati</taxon>
        <taxon>Pseudomonadota</taxon>
        <taxon>Alphaproteobacteria</taxon>
        <taxon>Hyphomicrobiales</taxon>
        <taxon>Nitrobacteraceae</taxon>
        <taxon>Bradyrhizobium</taxon>
    </lineage>
</organism>
<name>A0ABY7MFZ8_9BRAD</name>
<gene>
    <name evidence="2" type="ORF">I3J27_30145</name>
</gene>
<keyword evidence="1" id="KW-0175">Coiled coil</keyword>
<evidence type="ECO:0000313" key="3">
    <source>
        <dbReference type="Proteomes" id="UP001179614"/>
    </source>
</evidence>
<protein>
    <submittedName>
        <fullName evidence="2">Uncharacterized protein</fullName>
    </submittedName>
</protein>
<accession>A0ABY7MFZ8</accession>
<proteinExistence type="predicted"/>
<dbReference type="Proteomes" id="UP001179614">
    <property type="component" value="Chromosome"/>
</dbReference>
<reference evidence="2" key="1">
    <citation type="submission" date="2021-12" db="EMBL/GenBank/DDBJ databases">
        <title>Bradyrhizobium xenonodulans sp. nov.</title>
        <authorList>
            <person name="Claassens R."/>
            <person name="Venter S.N."/>
            <person name="Beukes C.W."/>
            <person name="Stepkowski T."/>
            <person name="Steenkamp E.T."/>
        </authorList>
    </citation>
    <scope>NUCLEOTIDE SEQUENCE</scope>
    <source>
        <strain evidence="2">14AB</strain>
    </source>
</reference>
<dbReference type="EMBL" id="CP089391">
    <property type="protein sequence ID" value="WBL77254.1"/>
    <property type="molecule type" value="Genomic_DNA"/>
</dbReference>
<feature type="coiled-coil region" evidence="1">
    <location>
        <begin position="66"/>
        <end position="93"/>
    </location>
</feature>
<keyword evidence="3" id="KW-1185">Reference proteome</keyword>
<dbReference type="RefSeq" id="WP_270162519.1">
    <property type="nucleotide sequence ID" value="NZ_CP089391.1"/>
</dbReference>
<sequence length="120" mass="13300">MNKLEAELASLRSRAETLKSRKAAADAAFSYAKSKLQAHHLEGDLDADDKVRAKLEAALATSAFTRDGFADALVQVQTNIAELEQKLASERFAAERVKSWRAIWVSSNKRCRIILKRLAA</sequence>
<feature type="coiled-coil region" evidence="1">
    <location>
        <begin position="1"/>
        <end position="28"/>
    </location>
</feature>
<evidence type="ECO:0000313" key="2">
    <source>
        <dbReference type="EMBL" id="WBL77254.1"/>
    </source>
</evidence>
<evidence type="ECO:0000256" key="1">
    <source>
        <dbReference type="SAM" id="Coils"/>
    </source>
</evidence>